<accession>A0A6I4UPA8</accession>
<dbReference type="AlphaFoldDB" id="A0A6I4UPA8"/>
<protein>
    <recommendedName>
        <fullName evidence="4">DUF5666 domain-containing protein</fullName>
    </recommendedName>
</protein>
<sequence>MTTRIPGALAAAALLAIPTAVFGHHSFAVFFDPQKSVSITGTVTAFRFTNPHGTVALDVRKPNGAVEKWRAETNAPVILTRRGWSRTSVKPGDVVTIEGWPSRDGRPYMRLREMRDAAGKLVGSAPFRESEQS</sequence>
<feature type="chain" id="PRO_5026126847" description="DUF5666 domain-containing protein" evidence="1">
    <location>
        <begin position="24"/>
        <end position="133"/>
    </location>
</feature>
<evidence type="ECO:0000313" key="2">
    <source>
        <dbReference type="EMBL" id="MXP40602.1"/>
    </source>
</evidence>
<dbReference type="Proteomes" id="UP000469159">
    <property type="component" value="Unassembled WGS sequence"/>
</dbReference>
<dbReference type="EMBL" id="WTYK01000001">
    <property type="protein sequence ID" value="MXP40602.1"/>
    <property type="molecule type" value="Genomic_DNA"/>
</dbReference>
<reference evidence="2 3" key="1">
    <citation type="submission" date="2019-12" db="EMBL/GenBank/DDBJ databases">
        <title>Genomic-based taxomic classification of the family Erythrobacteraceae.</title>
        <authorList>
            <person name="Xu L."/>
        </authorList>
    </citation>
    <scope>NUCLEOTIDE SEQUENCE [LARGE SCALE GENOMIC DNA]</scope>
    <source>
        <strain evidence="2 3">MCCC 1K02066</strain>
    </source>
</reference>
<keyword evidence="3" id="KW-1185">Reference proteome</keyword>
<dbReference type="RefSeq" id="WP_160745414.1">
    <property type="nucleotide sequence ID" value="NZ_WTYK01000001.1"/>
</dbReference>
<keyword evidence="1" id="KW-0732">Signal</keyword>
<feature type="signal peptide" evidence="1">
    <location>
        <begin position="1"/>
        <end position="23"/>
    </location>
</feature>
<comment type="caution">
    <text evidence="2">The sequence shown here is derived from an EMBL/GenBank/DDBJ whole genome shotgun (WGS) entry which is preliminary data.</text>
</comment>
<proteinExistence type="predicted"/>
<evidence type="ECO:0000313" key="3">
    <source>
        <dbReference type="Proteomes" id="UP000469159"/>
    </source>
</evidence>
<gene>
    <name evidence="2" type="ORF">GRI75_02930</name>
</gene>
<organism evidence="2 3">
    <name type="scientific">Croceibacterium soli</name>
    <dbReference type="NCBI Taxonomy" id="1739690"/>
    <lineage>
        <taxon>Bacteria</taxon>
        <taxon>Pseudomonadati</taxon>
        <taxon>Pseudomonadota</taxon>
        <taxon>Alphaproteobacteria</taxon>
        <taxon>Sphingomonadales</taxon>
        <taxon>Erythrobacteraceae</taxon>
        <taxon>Croceibacterium</taxon>
    </lineage>
</organism>
<name>A0A6I4UPA8_9SPHN</name>
<evidence type="ECO:0000256" key="1">
    <source>
        <dbReference type="SAM" id="SignalP"/>
    </source>
</evidence>
<dbReference type="InterPro" id="IPR046150">
    <property type="entry name" value="DUF6152"/>
</dbReference>
<dbReference type="Pfam" id="PF19649">
    <property type="entry name" value="DUF6152"/>
    <property type="match status" value="1"/>
</dbReference>
<evidence type="ECO:0008006" key="4">
    <source>
        <dbReference type="Google" id="ProtNLM"/>
    </source>
</evidence>
<dbReference type="OrthoDB" id="8420938at2"/>